<dbReference type="Proteomes" id="UP000297716">
    <property type="component" value="Unassembled WGS sequence"/>
</dbReference>
<name>A0A4Z0YYA7_9PEZI</name>
<comment type="caution">
    <text evidence="2">The sequence shown here is derived from an EMBL/GenBank/DDBJ whole genome shotgun (WGS) entry which is preliminary data.</text>
</comment>
<accession>A0A4Z0YYA7</accession>
<sequence length="335" mass="37797">MCNEDRVWKNSWAMAPPPLSCLYEEAGRLLQKTSNRESDPGSFDTCVSIAERLGGLPLAIAQMAHQIRHKHLSLTEFVEYYDHDTRKFQEASIPGLTKQQTVTSIWNIESLPPPAVSLLRVLSVLDSDATYKDVLTTSTSKVVLEHYPKTKVDYFEARETLIKSSLVTRNIELGFLTIHRLVQEVVRHQLETGELRAVYNAAVVLVSDVWPFSDEMNPNRADRLHKVQRHFPQVTMFKSVLEHEEVGKLKPEVAVAALFNEASWSYILRSRGYGLQDGAAFVALSLQFLGIEGSEDENLHSKLLADAYRFQGITAFYMGSDLAVPSCKEWISLLV</sequence>
<proteinExistence type="predicted"/>
<gene>
    <name evidence="2" type="ORF">E0Z10_g7386</name>
</gene>
<feature type="domain" description="DUF7779" evidence="1">
    <location>
        <begin position="106"/>
        <end position="194"/>
    </location>
</feature>
<evidence type="ECO:0000313" key="3">
    <source>
        <dbReference type="Proteomes" id="UP000297716"/>
    </source>
</evidence>
<dbReference type="EMBL" id="SKBN01000171">
    <property type="protein sequence ID" value="TGJ81382.1"/>
    <property type="molecule type" value="Genomic_DNA"/>
</dbReference>
<dbReference type="InterPro" id="IPR056681">
    <property type="entry name" value="DUF7779"/>
</dbReference>
<keyword evidence="3" id="KW-1185">Reference proteome</keyword>
<dbReference type="AlphaFoldDB" id="A0A4Z0YYA7"/>
<evidence type="ECO:0000313" key="2">
    <source>
        <dbReference type="EMBL" id="TGJ81382.1"/>
    </source>
</evidence>
<dbReference type="OrthoDB" id="6161812at2759"/>
<evidence type="ECO:0000259" key="1">
    <source>
        <dbReference type="Pfam" id="PF25000"/>
    </source>
</evidence>
<dbReference type="Pfam" id="PF25000">
    <property type="entry name" value="DUF7779"/>
    <property type="match status" value="1"/>
</dbReference>
<organism evidence="2 3">
    <name type="scientific">Xylaria hypoxylon</name>
    <dbReference type="NCBI Taxonomy" id="37992"/>
    <lineage>
        <taxon>Eukaryota</taxon>
        <taxon>Fungi</taxon>
        <taxon>Dikarya</taxon>
        <taxon>Ascomycota</taxon>
        <taxon>Pezizomycotina</taxon>
        <taxon>Sordariomycetes</taxon>
        <taxon>Xylariomycetidae</taxon>
        <taxon>Xylariales</taxon>
        <taxon>Xylariaceae</taxon>
        <taxon>Xylaria</taxon>
    </lineage>
</organism>
<reference evidence="2 3" key="1">
    <citation type="submission" date="2019-03" db="EMBL/GenBank/DDBJ databases">
        <title>Draft genome sequence of Xylaria hypoxylon DSM 108379, a ubiquitous saprotrophic-parasitic fungi on hardwood.</title>
        <authorList>
            <person name="Buettner E."/>
            <person name="Leonhardt S."/>
            <person name="Gebauer A.M."/>
            <person name="Liers C."/>
            <person name="Hofrichter M."/>
            <person name="Kellner H."/>
        </authorList>
    </citation>
    <scope>NUCLEOTIDE SEQUENCE [LARGE SCALE GENOMIC DNA]</scope>
    <source>
        <strain evidence="2 3">DSM 108379</strain>
    </source>
</reference>
<protein>
    <recommendedName>
        <fullName evidence="1">DUF7779 domain-containing protein</fullName>
    </recommendedName>
</protein>
<dbReference type="STRING" id="37992.A0A4Z0YYA7"/>